<evidence type="ECO:0000313" key="1">
    <source>
        <dbReference type="EMBL" id="LAA81351.1"/>
    </source>
</evidence>
<reference evidence="1" key="2">
    <citation type="submission" date="2017-11" db="EMBL/GenBank/DDBJ databases">
        <title>Coralsnake Venomics: Analyses of Venom Gland Transcriptomes and Proteomes of Six Brazilian Taxa.</title>
        <authorList>
            <person name="Aird S.D."/>
            <person name="Jorge da Silva N."/>
            <person name="Qiu L."/>
            <person name="Villar-Briones A."/>
            <person name="Aparecida-Saddi V."/>
            <person name="Campos-Telles M.P."/>
            <person name="Grau M."/>
            <person name="Mikheyev A.S."/>
        </authorList>
    </citation>
    <scope>NUCLEOTIDE SEQUENCE</scope>
    <source>
        <tissue evidence="1">Venom_gland</tissue>
    </source>
</reference>
<dbReference type="AlphaFoldDB" id="A0A2D4IAX9"/>
<sequence>MKDFFHVQRDYLNAGVENDVKTVIPKGGLFENIFLFTFSTKICKIRVLIPTKNIIYYVKPFNIAVQLVMHLQFSVAAVQCLYQSNFKKQYTNLNAKSWIAFRQVSLVHGLLLTFKDQLKSALFVIIP</sequence>
<reference evidence="1" key="1">
    <citation type="submission" date="2017-07" db="EMBL/GenBank/DDBJ databases">
        <authorList>
            <person name="Mikheyev A."/>
            <person name="Grau M."/>
        </authorList>
    </citation>
    <scope>NUCLEOTIDE SEQUENCE</scope>
    <source>
        <tissue evidence="1">Venom_gland</tissue>
    </source>
</reference>
<organism evidence="1">
    <name type="scientific">Micrurus lemniscatus lemniscatus</name>
    <dbReference type="NCBI Taxonomy" id="129467"/>
    <lineage>
        <taxon>Eukaryota</taxon>
        <taxon>Metazoa</taxon>
        <taxon>Chordata</taxon>
        <taxon>Craniata</taxon>
        <taxon>Vertebrata</taxon>
        <taxon>Euteleostomi</taxon>
        <taxon>Lepidosauria</taxon>
        <taxon>Squamata</taxon>
        <taxon>Bifurcata</taxon>
        <taxon>Unidentata</taxon>
        <taxon>Episquamata</taxon>
        <taxon>Toxicofera</taxon>
        <taxon>Serpentes</taxon>
        <taxon>Colubroidea</taxon>
        <taxon>Elapidae</taxon>
        <taxon>Elapinae</taxon>
        <taxon>Micrurus</taxon>
    </lineage>
</organism>
<name>A0A2D4IAX9_MICLE</name>
<proteinExistence type="predicted"/>
<protein>
    <submittedName>
        <fullName evidence="1">Uncharacterized protein</fullName>
    </submittedName>
</protein>
<dbReference type="EMBL" id="IACK01088644">
    <property type="protein sequence ID" value="LAA81351.1"/>
    <property type="molecule type" value="Transcribed_RNA"/>
</dbReference>
<accession>A0A2D4IAX9</accession>